<dbReference type="Proteomes" id="UP000597444">
    <property type="component" value="Unassembled WGS sequence"/>
</dbReference>
<comment type="caution">
    <text evidence="1">The sequence shown here is derived from an EMBL/GenBank/DDBJ whole genome shotgun (WGS) entry which is preliminary data.</text>
</comment>
<proteinExistence type="predicted"/>
<organism evidence="1 2">
    <name type="scientific">Reticulibacter mediterranei</name>
    <dbReference type="NCBI Taxonomy" id="2778369"/>
    <lineage>
        <taxon>Bacteria</taxon>
        <taxon>Bacillati</taxon>
        <taxon>Chloroflexota</taxon>
        <taxon>Ktedonobacteria</taxon>
        <taxon>Ktedonobacterales</taxon>
        <taxon>Reticulibacteraceae</taxon>
        <taxon>Reticulibacter</taxon>
    </lineage>
</organism>
<keyword evidence="2" id="KW-1185">Reference proteome</keyword>
<protein>
    <submittedName>
        <fullName evidence="1">Uncharacterized protein</fullName>
    </submittedName>
</protein>
<dbReference type="AlphaFoldDB" id="A0A8J3N792"/>
<reference evidence="1" key="1">
    <citation type="submission" date="2020-10" db="EMBL/GenBank/DDBJ databases">
        <title>Taxonomic study of unclassified bacteria belonging to the class Ktedonobacteria.</title>
        <authorList>
            <person name="Yabe S."/>
            <person name="Wang C.M."/>
            <person name="Zheng Y."/>
            <person name="Sakai Y."/>
            <person name="Cavaletti L."/>
            <person name="Monciardini P."/>
            <person name="Donadio S."/>
        </authorList>
    </citation>
    <scope>NUCLEOTIDE SEQUENCE</scope>
    <source>
        <strain evidence="1">ID150040</strain>
    </source>
</reference>
<accession>A0A8J3N792</accession>
<evidence type="ECO:0000313" key="1">
    <source>
        <dbReference type="EMBL" id="GHP01213.1"/>
    </source>
</evidence>
<dbReference type="EMBL" id="BNJK01000004">
    <property type="protein sequence ID" value="GHP01213.1"/>
    <property type="molecule type" value="Genomic_DNA"/>
</dbReference>
<sequence length="56" mass="6393">MERGVILRYGMLSGPGTWYAPNGPIAEQVRMVSWLLMRASPHSCTLMLLHMLLYWG</sequence>
<name>A0A8J3N792_9CHLR</name>
<evidence type="ECO:0000313" key="2">
    <source>
        <dbReference type="Proteomes" id="UP000597444"/>
    </source>
</evidence>
<gene>
    <name evidence="1" type="ORF">KSF_112600</name>
</gene>